<evidence type="ECO:0000256" key="25">
    <source>
        <dbReference type="ARBA" id="ARBA00063141"/>
    </source>
</evidence>
<evidence type="ECO:0000256" key="24">
    <source>
        <dbReference type="ARBA" id="ARBA00052561"/>
    </source>
</evidence>
<name>A0AAE0T3L3_9BIVA</name>
<evidence type="ECO:0000256" key="14">
    <source>
        <dbReference type="ARBA" id="ARBA00023593"/>
    </source>
</evidence>
<keyword evidence="9" id="KW-0520">NAD</keyword>
<dbReference type="GO" id="GO:0000253">
    <property type="term" value="F:3-beta-hydroxysteroid 3-dehydrogenase (NADP+) activity"/>
    <property type="evidence" value="ECO:0007669"/>
    <property type="project" value="UniProtKB-EC"/>
</dbReference>
<gene>
    <name evidence="33" type="ORF">CHS0354_043003</name>
</gene>
<dbReference type="AlphaFoldDB" id="A0AAE0T3L3"/>
<evidence type="ECO:0000256" key="32">
    <source>
        <dbReference type="SAM" id="Phobius"/>
    </source>
</evidence>
<comment type="catalytic activity">
    <reaction evidence="21">
        <text>4alpha-methyl-5alpha-cholest-7-en-3beta-ol + NADP(+) = 4alpha-methyl-5alpha-cholest-7-en-3-one + NADPH + H(+)</text>
        <dbReference type="Rhea" id="RHEA:18409"/>
        <dbReference type="ChEBI" id="CHEBI:15378"/>
        <dbReference type="ChEBI" id="CHEBI:16495"/>
        <dbReference type="ChEBI" id="CHEBI:18378"/>
        <dbReference type="ChEBI" id="CHEBI:57783"/>
        <dbReference type="ChEBI" id="CHEBI:58349"/>
        <dbReference type="EC" id="1.1.1.270"/>
    </reaction>
    <physiologicalReaction direction="right-to-left" evidence="21">
        <dbReference type="Rhea" id="RHEA:18411"/>
    </physiologicalReaction>
</comment>
<dbReference type="FunFam" id="3.40.50.720:FF:000289">
    <property type="entry name" value="Hydroxysteroid 17-beta dehydrogenase 7"/>
    <property type="match status" value="1"/>
</dbReference>
<comment type="subunit">
    <text evidence="25">Binds to the short form of prolactin receptor.</text>
</comment>
<comment type="pathway">
    <text evidence="13">Steroid biosynthesis; zymosterol biosynthesis; zymosterol from lanosterol: step 5/6.</text>
</comment>
<dbReference type="Proteomes" id="UP001195483">
    <property type="component" value="Unassembled WGS sequence"/>
</dbReference>
<dbReference type="PANTHER" id="PTHR44442:SF1">
    <property type="entry name" value="3-KETO-STEROID REDUCTASE_17-BETA-HYDROXYSTEROID DEHYDROGENASE 7"/>
    <property type="match status" value="1"/>
</dbReference>
<evidence type="ECO:0000256" key="4">
    <source>
        <dbReference type="ARBA" id="ARBA00022824"/>
    </source>
</evidence>
<comment type="pathway">
    <text evidence="16">Steroid biosynthesis; estrogen biosynthesis.</text>
</comment>
<evidence type="ECO:0000256" key="8">
    <source>
        <dbReference type="ARBA" id="ARBA00023002"/>
    </source>
</evidence>
<dbReference type="GO" id="GO:0005789">
    <property type="term" value="C:endoplasmic reticulum membrane"/>
    <property type="evidence" value="ECO:0007669"/>
    <property type="project" value="UniProtKB-SubCell"/>
</dbReference>
<dbReference type="EC" id="1.1.1.270" evidence="15"/>
<evidence type="ECO:0000256" key="3">
    <source>
        <dbReference type="ARBA" id="ARBA00022692"/>
    </source>
</evidence>
<evidence type="ECO:0000256" key="21">
    <source>
        <dbReference type="ARBA" id="ARBA00052439"/>
    </source>
</evidence>
<evidence type="ECO:0000256" key="11">
    <source>
        <dbReference type="ARBA" id="ARBA00023136"/>
    </source>
</evidence>
<comment type="caution">
    <text evidence="33">The sequence shown here is derived from an EMBL/GenBank/DDBJ whole genome shotgun (WGS) entry which is preliminary data.</text>
</comment>
<comment type="subcellular location">
    <subcellularLocation>
        <location evidence="1">Endoplasmic reticulum membrane</location>
        <topology evidence="1">Single-pass membrane protein</topology>
    </subcellularLocation>
</comment>
<evidence type="ECO:0000256" key="15">
    <source>
        <dbReference type="ARBA" id="ARBA00023621"/>
    </source>
</evidence>
<evidence type="ECO:0000256" key="20">
    <source>
        <dbReference type="ARBA" id="ARBA00051929"/>
    </source>
</evidence>
<evidence type="ECO:0000256" key="13">
    <source>
        <dbReference type="ARBA" id="ARBA00023589"/>
    </source>
</evidence>
<keyword evidence="34" id="KW-1185">Reference proteome</keyword>
<evidence type="ECO:0000256" key="6">
    <source>
        <dbReference type="ARBA" id="ARBA00022955"/>
    </source>
</evidence>
<comment type="catalytic activity">
    <reaction evidence="20">
        <text>a 3beta-hydroxysteroid + NADP(+) = a 3-oxosteroid + NADPH + H(+)</text>
        <dbReference type="Rhea" id="RHEA:34787"/>
        <dbReference type="ChEBI" id="CHEBI:15378"/>
        <dbReference type="ChEBI" id="CHEBI:36836"/>
        <dbReference type="ChEBI" id="CHEBI:47788"/>
        <dbReference type="ChEBI" id="CHEBI:57783"/>
        <dbReference type="ChEBI" id="CHEBI:58349"/>
        <dbReference type="EC" id="1.1.1.270"/>
    </reaction>
    <physiologicalReaction direction="right-to-left" evidence="20">
        <dbReference type="Rhea" id="RHEA:34789"/>
    </physiologicalReaction>
</comment>
<evidence type="ECO:0000256" key="23">
    <source>
        <dbReference type="ARBA" id="ARBA00052450"/>
    </source>
</evidence>
<evidence type="ECO:0000256" key="27">
    <source>
        <dbReference type="ARBA" id="ARBA00071031"/>
    </source>
</evidence>
<evidence type="ECO:0000256" key="1">
    <source>
        <dbReference type="ARBA" id="ARBA00004389"/>
    </source>
</evidence>
<dbReference type="GO" id="GO:0004303">
    <property type="term" value="F:estradiol 17-beta-dehydrogenase [NAD(P)+] activity"/>
    <property type="evidence" value="ECO:0007669"/>
    <property type="project" value="UniProtKB-EC"/>
</dbReference>
<dbReference type="GO" id="GO:0006703">
    <property type="term" value="P:estrogen biosynthetic process"/>
    <property type="evidence" value="ECO:0007669"/>
    <property type="project" value="UniProtKB-ARBA"/>
</dbReference>
<reference evidence="33" key="3">
    <citation type="submission" date="2023-05" db="EMBL/GenBank/DDBJ databases">
        <authorList>
            <person name="Smith C.H."/>
        </authorList>
    </citation>
    <scope>NUCLEOTIDE SEQUENCE</scope>
    <source>
        <strain evidence="33">CHS0354</strain>
        <tissue evidence="33">Mantle</tissue>
    </source>
</reference>
<protein>
    <recommendedName>
        <fullName evidence="27">3-keto-steroid reductase/17-beta-hydroxysteroid dehydrogenase 7</fullName>
        <ecNumber evidence="26">1.1.1.210</ecNumber>
        <ecNumber evidence="15">1.1.1.270</ecNumber>
    </recommendedName>
    <alternativeName>
        <fullName evidence="29">17-beta-hydroxysteroid dehydrogenase 7</fullName>
    </alternativeName>
    <alternativeName>
        <fullName evidence="30">3-keto-steroid reductase</fullName>
    </alternativeName>
    <alternativeName>
        <fullName evidence="28">Dihydrotestosterone oxidoreductase</fullName>
    </alternativeName>
    <alternativeName>
        <fullName evidence="31">Estradiol 17-beta-dehydrogenase 7</fullName>
    </alternativeName>
</protein>
<comment type="catalytic activity">
    <reaction evidence="19">
        <text>5alpha-androstane-3beta,17beta-diol + NADP(+) = 17beta-hydroxy-5alpha-androstan-3-one + NADPH + H(+)</text>
        <dbReference type="Rhea" id="RHEA:16297"/>
        <dbReference type="ChEBI" id="CHEBI:15378"/>
        <dbReference type="ChEBI" id="CHEBI:16330"/>
        <dbReference type="ChEBI" id="CHEBI:18329"/>
        <dbReference type="ChEBI" id="CHEBI:57783"/>
        <dbReference type="ChEBI" id="CHEBI:58349"/>
        <dbReference type="EC" id="1.1.1.210"/>
    </reaction>
    <physiologicalReaction direction="right-to-left" evidence="19">
        <dbReference type="Rhea" id="RHEA:16299"/>
    </physiologicalReaction>
</comment>
<evidence type="ECO:0000256" key="12">
    <source>
        <dbReference type="ARBA" id="ARBA00023180"/>
    </source>
</evidence>
<evidence type="ECO:0000256" key="7">
    <source>
        <dbReference type="ARBA" id="ARBA00022989"/>
    </source>
</evidence>
<dbReference type="SUPFAM" id="SSF51735">
    <property type="entry name" value="NAD(P)-binding Rossmann-fold domains"/>
    <property type="match status" value="1"/>
</dbReference>
<keyword evidence="3 32" id="KW-0812">Transmembrane</keyword>
<comment type="similarity">
    <text evidence="14">Belongs to the short-chain dehydrogenases/reductases (SDR) family. ERG27 subfamily.</text>
</comment>
<evidence type="ECO:0000313" key="33">
    <source>
        <dbReference type="EMBL" id="KAK3603170.1"/>
    </source>
</evidence>
<keyword evidence="10" id="KW-0443">Lipid metabolism</keyword>
<sequence>MSPAKVAVVTGGNSGIGLTLAERLLTAHQNLQLCLACRNQSRAEAAKRSLELSHPGAKISIVILDTSNVNSVFQAAAKIKEKYDKIDYLFMNAGIMPVSRVHWKKVFTSILSRDCAHALSTGEGLLQHVDETTSDGLKKVFATNLFGHFILVRELEDCLGGDTTTQIIWTSSKSASDKYFHVEDMQHVIGTEPYSSSKYGTDVLSVAINERLNKKGVYSHTVSPGLVMSGMTYGILSDWFWTLIIPFLLLMRLIVSTLSINTYNGSEPLVWLSKQKAESLDPRSKYCCHVTFWGIPYVQPAKMDISDEDVNQLYNQLEDLYLTFKEKTKQHK</sequence>
<dbReference type="Pfam" id="PF00106">
    <property type="entry name" value="adh_short"/>
    <property type="match status" value="1"/>
</dbReference>
<dbReference type="PANTHER" id="PTHR44442">
    <property type="entry name" value="3-KETO-STEROID REDUCTASE"/>
    <property type="match status" value="1"/>
</dbReference>
<comment type="catalytic activity">
    <reaction evidence="22">
        <text>4alpha-methyl-5alpha-cholest-8-en-3-one + NADPH + H(+) = 4alpha-methyl-5alpha-cholest-8-en-3beta-ol + NADP(+)</text>
        <dbReference type="Rhea" id="RHEA:46832"/>
        <dbReference type="ChEBI" id="CHEBI:15378"/>
        <dbReference type="ChEBI" id="CHEBI:57783"/>
        <dbReference type="ChEBI" id="CHEBI:58349"/>
        <dbReference type="ChEBI" id="CHEBI:87050"/>
        <dbReference type="ChEBI" id="CHEBI:87051"/>
    </reaction>
    <physiologicalReaction direction="left-to-right" evidence="22">
        <dbReference type="Rhea" id="RHEA:46833"/>
    </physiologicalReaction>
</comment>
<evidence type="ECO:0000256" key="22">
    <source>
        <dbReference type="ARBA" id="ARBA00052448"/>
    </source>
</evidence>
<dbReference type="PRINTS" id="PR00081">
    <property type="entry name" value="GDHRDH"/>
</dbReference>
<comment type="catalytic activity">
    <reaction evidence="23">
        <text>17beta-estradiol + NADP(+) = estrone + NADPH + H(+)</text>
        <dbReference type="Rhea" id="RHEA:24616"/>
        <dbReference type="ChEBI" id="CHEBI:15378"/>
        <dbReference type="ChEBI" id="CHEBI:16469"/>
        <dbReference type="ChEBI" id="CHEBI:17263"/>
        <dbReference type="ChEBI" id="CHEBI:57783"/>
        <dbReference type="ChEBI" id="CHEBI:58349"/>
        <dbReference type="EC" id="1.1.1.62"/>
    </reaction>
    <physiologicalReaction direction="right-to-left" evidence="23">
        <dbReference type="Rhea" id="RHEA:24618"/>
    </physiologicalReaction>
</comment>
<dbReference type="GO" id="GO:0047024">
    <property type="term" value="F:5-alpha-androstane-3-beta,17-beta-diol dehydrogenase (NADP+) activity"/>
    <property type="evidence" value="ECO:0007669"/>
    <property type="project" value="UniProtKB-EC"/>
</dbReference>
<keyword evidence="7 32" id="KW-1133">Transmembrane helix</keyword>
<dbReference type="EMBL" id="JAEAOA010002359">
    <property type="protein sequence ID" value="KAK3603170.1"/>
    <property type="molecule type" value="Genomic_DNA"/>
</dbReference>
<dbReference type="EC" id="1.1.1.210" evidence="26"/>
<keyword evidence="8" id="KW-0560">Oxidoreductase</keyword>
<comment type="catalytic activity">
    <reaction evidence="18">
        <text>5alpha-cholest-8-en-3-one + NADPH + H(+) = 5alpha-cholest-8-en-3beta-ol + NADP(+)</text>
        <dbReference type="Rhea" id="RHEA:46852"/>
        <dbReference type="ChEBI" id="CHEBI:15378"/>
        <dbReference type="ChEBI" id="CHEBI:16608"/>
        <dbReference type="ChEBI" id="CHEBI:57783"/>
        <dbReference type="ChEBI" id="CHEBI:58349"/>
        <dbReference type="ChEBI" id="CHEBI:87056"/>
    </reaction>
    <physiologicalReaction direction="left-to-right" evidence="18">
        <dbReference type="Rhea" id="RHEA:46853"/>
    </physiologicalReaction>
</comment>
<keyword evidence="12" id="KW-0325">Glycoprotein</keyword>
<comment type="catalytic activity">
    <reaction evidence="24">
        <text>zymosterone + NADPH + H(+) = zymosterol + NADP(+)</text>
        <dbReference type="Rhea" id="RHEA:33459"/>
        <dbReference type="ChEBI" id="CHEBI:15378"/>
        <dbReference type="ChEBI" id="CHEBI:18252"/>
        <dbReference type="ChEBI" id="CHEBI:52386"/>
        <dbReference type="ChEBI" id="CHEBI:57783"/>
        <dbReference type="ChEBI" id="CHEBI:58349"/>
    </reaction>
    <physiologicalReaction direction="left-to-right" evidence="24">
        <dbReference type="Rhea" id="RHEA:33460"/>
    </physiologicalReaction>
</comment>
<dbReference type="Gene3D" id="3.40.50.720">
    <property type="entry name" value="NAD(P)-binding Rossmann-like Domain"/>
    <property type="match status" value="1"/>
</dbReference>
<reference evidence="33" key="1">
    <citation type="journal article" date="2021" name="Genome Biol. Evol.">
        <title>A High-Quality Reference Genome for a Parasitic Bivalve with Doubly Uniparental Inheritance (Bivalvia: Unionida).</title>
        <authorList>
            <person name="Smith C.H."/>
        </authorList>
    </citation>
    <scope>NUCLEOTIDE SEQUENCE</scope>
    <source>
        <strain evidence="33">CHS0354</strain>
    </source>
</reference>
<evidence type="ECO:0000313" key="34">
    <source>
        <dbReference type="Proteomes" id="UP001195483"/>
    </source>
</evidence>
<dbReference type="InterPro" id="IPR002347">
    <property type="entry name" value="SDR_fam"/>
</dbReference>
<evidence type="ECO:0000256" key="2">
    <source>
        <dbReference type="ARBA" id="ARBA00022516"/>
    </source>
</evidence>
<keyword evidence="5" id="KW-0521">NADP</keyword>
<dbReference type="InterPro" id="IPR036291">
    <property type="entry name" value="NAD(P)-bd_dom_sf"/>
</dbReference>
<keyword evidence="11 32" id="KW-0472">Membrane</keyword>
<evidence type="ECO:0000256" key="9">
    <source>
        <dbReference type="ARBA" id="ARBA00023027"/>
    </source>
</evidence>
<comment type="catalytic activity">
    <reaction evidence="17">
        <text>3-dehydro-4alpha-methylzymosterol + NADPH + H(+) = 4alpha-methylzymosterol + NADP(+)</text>
        <dbReference type="Rhea" id="RHEA:36379"/>
        <dbReference type="ChEBI" id="CHEBI:1949"/>
        <dbReference type="ChEBI" id="CHEBI:15378"/>
        <dbReference type="ChEBI" id="CHEBI:57783"/>
        <dbReference type="ChEBI" id="CHEBI:58349"/>
        <dbReference type="ChEBI" id="CHEBI:136486"/>
        <dbReference type="EC" id="1.1.1.270"/>
    </reaction>
    <physiologicalReaction direction="left-to-right" evidence="17">
        <dbReference type="Rhea" id="RHEA:36380"/>
    </physiologicalReaction>
</comment>
<evidence type="ECO:0000256" key="10">
    <source>
        <dbReference type="ARBA" id="ARBA00023098"/>
    </source>
</evidence>
<proteinExistence type="inferred from homology"/>
<feature type="transmembrane region" description="Helical" evidence="32">
    <location>
        <begin position="239"/>
        <end position="260"/>
    </location>
</feature>
<evidence type="ECO:0000256" key="26">
    <source>
        <dbReference type="ARBA" id="ARBA00066807"/>
    </source>
</evidence>
<dbReference type="InterPro" id="IPR052834">
    <property type="entry name" value="3KSR/17beta-HSD"/>
</dbReference>
<accession>A0AAE0T3L3</accession>
<evidence type="ECO:0000256" key="5">
    <source>
        <dbReference type="ARBA" id="ARBA00022857"/>
    </source>
</evidence>
<evidence type="ECO:0000256" key="16">
    <source>
        <dbReference type="ARBA" id="ARBA00037929"/>
    </source>
</evidence>
<evidence type="ECO:0000256" key="31">
    <source>
        <dbReference type="ARBA" id="ARBA00083257"/>
    </source>
</evidence>
<keyword evidence="4" id="KW-0256">Endoplasmic reticulum</keyword>
<evidence type="ECO:0000256" key="29">
    <source>
        <dbReference type="ARBA" id="ARBA00081545"/>
    </source>
</evidence>
<evidence type="ECO:0000256" key="18">
    <source>
        <dbReference type="ARBA" id="ARBA00050673"/>
    </source>
</evidence>
<organism evidence="33 34">
    <name type="scientific">Potamilus streckersoni</name>
    <dbReference type="NCBI Taxonomy" id="2493646"/>
    <lineage>
        <taxon>Eukaryota</taxon>
        <taxon>Metazoa</taxon>
        <taxon>Spiralia</taxon>
        <taxon>Lophotrochozoa</taxon>
        <taxon>Mollusca</taxon>
        <taxon>Bivalvia</taxon>
        <taxon>Autobranchia</taxon>
        <taxon>Heteroconchia</taxon>
        <taxon>Palaeoheterodonta</taxon>
        <taxon>Unionida</taxon>
        <taxon>Unionoidea</taxon>
        <taxon>Unionidae</taxon>
        <taxon>Ambleminae</taxon>
        <taxon>Lampsilini</taxon>
        <taxon>Potamilus</taxon>
    </lineage>
</organism>
<reference evidence="33" key="2">
    <citation type="journal article" date="2021" name="Genome Biol. Evol.">
        <title>Developing a high-quality reference genome for a parasitic bivalve with doubly uniparental inheritance (Bivalvia: Unionida).</title>
        <authorList>
            <person name="Smith C.H."/>
        </authorList>
    </citation>
    <scope>NUCLEOTIDE SEQUENCE</scope>
    <source>
        <strain evidence="33">CHS0354</strain>
        <tissue evidence="33">Mantle</tissue>
    </source>
</reference>
<dbReference type="GO" id="GO:0006695">
    <property type="term" value="P:cholesterol biosynthetic process"/>
    <property type="evidence" value="ECO:0007669"/>
    <property type="project" value="TreeGrafter"/>
</dbReference>
<evidence type="ECO:0000256" key="28">
    <source>
        <dbReference type="ARBA" id="ARBA00077091"/>
    </source>
</evidence>
<evidence type="ECO:0000256" key="30">
    <source>
        <dbReference type="ARBA" id="ARBA00083156"/>
    </source>
</evidence>
<evidence type="ECO:0000256" key="19">
    <source>
        <dbReference type="ARBA" id="ARBA00051795"/>
    </source>
</evidence>
<keyword evidence="6" id="KW-0752">Steroid biosynthesis</keyword>
<keyword evidence="2" id="KW-0444">Lipid biosynthesis</keyword>
<evidence type="ECO:0000256" key="17">
    <source>
        <dbReference type="ARBA" id="ARBA00048246"/>
    </source>
</evidence>